<evidence type="ECO:0000313" key="7">
    <source>
        <dbReference type="Proteomes" id="UP000603865"/>
    </source>
</evidence>
<dbReference type="FunFam" id="1.10.10.2830:FF:000003">
    <property type="entry name" value="Probable chromosome 2-partitioning protein ParB"/>
    <property type="match status" value="1"/>
</dbReference>
<evidence type="ECO:0000256" key="1">
    <source>
        <dbReference type="ARBA" id="ARBA00006295"/>
    </source>
</evidence>
<dbReference type="Proteomes" id="UP000603865">
    <property type="component" value="Unassembled WGS sequence"/>
</dbReference>
<comment type="caution">
    <text evidence="6">The sequence shown here is derived from an EMBL/GenBank/DDBJ whole genome shotgun (WGS) entry which is preliminary data.</text>
</comment>
<dbReference type="Gene3D" id="3.90.1530.30">
    <property type="match status" value="1"/>
</dbReference>
<reference evidence="6" key="1">
    <citation type="journal article" date="2014" name="Int. J. Syst. Evol. Microbiol.">
        <title>Complete genome sequence of Corynebacterium casei LMG S-19264T (=DSM 44701T), isolated from a smear-ripened cheese.</title>
        <authorList>
            <consortium name="US DOE Joint Genome Institute (JGI-PGF)"/>
            <person name="Walter F."/>
            <person name="Albersmeier A."/>
            <person name="Kalinowski J."/>
            <person name="Ruckert C."/>
        </authorList>
    </citation>
    <scope>NUCLEOTIDE SEQUENCE</scope>
    <source>
        <strain evidence="6">JCM 31311</strain>
    </source>
</reference>
<dbReference type="EMBL" id="BMQL01000068">
    <property type="protein sequence ID" value="GGR35371.1"/>
    <property type="molecule type" value="Genomic_DNA"/>
</dbReference>
<feature type="region of interest" description="Disordered" evidence="4">
    <location>
        <begin position="1"/>
        <end position="27"/>
    </location>
</feature>
<organism evidence="6 7">
    <name type="scientific">Deinococcus ruber</name>
    <dbReference type="NCBI Taxonomy" id="1848197"/>
    <lineage>
        <taxon>Bacteria</taxon>
        <taxon>Thermotogati</taxon>
        <taxon>Deinococcota</taxon>
        <taxon>Deinococci</taxon>
        <taxon>Deinococcales</taxon>
        <taxon>Deinococcaceae</taxon>
        <taxon>Deinococcus</taxon>
    </lineage>
</organism>
<protein>
    <submittedName>
        <fullName evidence="6">Chromosome 2-partitioning protein ParB</fullName>
    </submittedName>
</protein>
<dbReference type="GO" id="GO:0003677">
    <property type="term" value="F:DNA binding"/>
    <property type="evidence" value="ECO:0007669"/>
    <property type="project" value="UniProtKB-KW"/>
</dbReference>
<keyword evidence="2" id="KW-0159">Chromosome partition</keyword>
<dbReference type="SUPFAM" id="SSF109709">
    <property type="entry name" value="KorB DNA-binding domain-like"/>
    <property type="match status" value="1"/>
</dbReference>
<reference evidence="6" key="2">
    <citation type="submission" date="2020-09" db="EMBL/GenBank/DDBJ databases">
        <authorList>
            <person name="Sun Q."/>
            <person name="Ohkuma M."/>
        </authorList>
    </citation>
    <scope>NUCLEOTIDE SEQUENCE</scope>
    <source>
        <strain evidence="6">JCM 31311</strain>
    </source>
</reference>
<dbReference type="RefSeq" id="WP_189093408.1">
    <property type="nucleotide sequence ID" value="NZ_BMQL01000068.1"/>
</dbReference>
<evidence type="ECO:0000313" key="6">
    <source>
        <dbReference type="EMBL" id="GGR35371.1"/>
    </source>
</evidence>
<dbReference type="InterPro" id="IPR050336">
    <property type="entry name" value="Chromosome_partition/occlusion"/>
</dbReference>
<dbReference type="Gene3D" id="1.10.10.2830">
    <property type="match status" value="1"/>
</dbReference>
<evidence type="ECO:0000256" key="2">
    <source>
        <dbReference type="ARBA" id="ARBA00022829"/>
    </source>
</evidence>
<dbReference type="InterPro" id="IPR004437">
    <property type="entry name" value="ParB/RepB/Spo0J"/>
</dbReference>
<accession>A0A918FFU9</accession>
<dbReference type="PANTHER" id="PTHR33375:SF7">
    <property type="entry name" value="CHROMOSOME 2-PARTITIONING PROTEIN PARB-RELATED"/>
    <property type="match status" value="1"/>
</dbReference>
<dbReference type="NCBIfam" id="TIGR00180">
    <property type="entry name" value="parB_part"/>
    <property type="match status" value="1"/>
</dbReference>
<comment type="similarity">
    <text evidence="1">Belongs to the ParB family.</text>
</comment>
<evidence type="ECO:0000256" key="4">
    <source>
        <dbReference type="SAM" id="MobiDB-lite"/>
    </source>
</evidence>
<dbReference type="GO" id="GO:0007059">
    <property type="term" value="P:chromosome segregation"/>
    <property type="evidence" value="ECO:0007669"/>
    <property type="project" value="UniProtKB-KW"/>
</dbReference>
<sequence length="300" mass="32917">MTSKRPERKRNLAGLLEGSSDLTLPGQVSPRTVGLDALKPGSQQPRRTFSDPGLQELAVSIQEHGVLQPLLVRPVDGGYEIVAGERRWRAAGLAGLQEVPVVIRELTDLQARAAALIENLQREDLNIIDEVDGKLDLVALALALPREQAKVRLTRLTKEQPGLEAQALEALFAPLGETWVTFAKNKLRILNWPPLLLDALRAGLPYTLAGVIAGTPEAHHAQLIALAQQGLSRTALRVEAERMGRSNEAGETSTTQAAMVARRLSSRRFMARLQPDEKKAIERWLARMPDVLRASSEQND</sequence>
<evidence type="ECO:0000256" key="3">
    <source>
        <dbReference type="ARBA" id="ARBA00023125"/>
    </source>
</evidence>
<gene>
    <name evidence="6" type="primary">parB2</name>
    <name evidence="6" type="ORF">GCM10008957_51610</name>
</gene>
<dbReference type="Pfam" id="PF02195">
    <property type="entry name" value="ParB_N"/>
    <property type="match status" value="1"/>
</dbReference>
<dbReference type="PANTHER" id="PTHR33375">
    <property type="entry name" value="CHROMOSOME-PARTITIONING PROTEIN PARB-RELATED"/>
    <property type="match status" value="1"/>
</dbReference>
<keyword evidence="3" id="KW-0238">DNA-binding</keyword>
<dbReference type="AlphaFoldDB" id="A0A918FFU9"/>
<keyword evidence="7" id="KW-1185">Reference proteome</keyword>
<evidence type="ECO:0000259" key="5">
    <source>
        <dbReference type="SMART" id="SM00470"/>
    </source>
</evidence>
<dbReference type="GO" id="GO:0005694">
    <property type="term" value="C:chromosome"/>
    <property type="evidence" value="ECO:0007669"/>
    <property type="project" value="TreeGrafter"/>
</dbReference>
<dbReference type="SUPFAM" id="SSF110849">
    <property type="entry name" value="ParB/Sulfiredoxin"/>
    <property type="match status" value="1"/>
</dbReference>
<dbReference type="InterPro" id="IPR003115">
    <property type="entry name" value="ParB_N"/>
</dbReference>
<dbReference type="InterPro" id="IPR036086">
    <property type="entry name" value="ParB/Sulfiredoxin_sf"/>
</dbReference>
<proteinExistence type="inferred from homology"/>
<dbReference type="FunFam" id="3.90.1530.30:FF:000001">
    <property type="entry name" value="Chromosome partitioning protein ParB"/>
    <property type="match status" value="1"/>
</dbReference>
<dbReference type="CDD" id="cd16393">
    <property type="entry name" value="SPO0J_N"/>
    <property type="match status" value="1"/>
</dbReference>
<feature type="domain" description="ParB-like N-terminal" evidence="5">
    <location>
        <begin position="31"/>
        <end position="120"/>
    </location>
</feature>
<name>A0A918FFU9_9DEIO</name>
<dbReference type="SMART" id="SM00470">
    <property type="entry name" value="ParB"/>
    <property type="match status" value="1"/>
</dbReference>